<dbReference type="AlphaFoldDB" id="A0AA89ATQ9"/>
<evidence type="ECO:0000313" key="1">
    <source>
        <dbReference type="EMBL" id="KAK3016499.1"/>
    </source>
</evidence>
<accession>A0AA89ATQ9</accession>
<reference evidence="1" key="1">
    <citation type="submission" date="2022-12" db="EMBL/GenBank/DDBJ databases">
        <title>Draft genome assemblies for two species of Escallonia (Escalloniales).</title>
        <authorList>
            <person name="Chanderbali A."/>
            <person name="Dervinis C."/>
            <person name="Anghel I."/>
            <person name="Soltis D."/>
            <person name="Soltis P."/>
            <person name="Zapata F."/>
        </authorList>
    </citation>
    <scope>NUCLEOTIDE SEQUENCE</scope>
    <source>
        <strain evidence="1">UCBG64.0493</strain>
        <tissue evidence="1">Leaf</tissue>
    </source>
</reference>
<dbReference type="Proteomes" id="UP001188597">
    <property type="component" value="Unassembled WGS sequence"/>
</dbReference>
<comment type="caution">
    <text evidence="1">The sequence shown here is derived from an EMBL/GenBank/DDBJ whole genome shotgun (WGS) entry which is preliminary data.</text>
</comment>
<gene>
    <name evidence="1" type="ORF">RJ639_007188</name>
</gene>
<name>A0AA89ATQ9_9ASTE</name>
<evidence type="ECO:0000313" key="2">
    <source>
        <dbReference type="Proteomes" id="UP001188597"/>
    </source>
</evidence>
<dbReference type="EMBL" id="JAVXUP010001064">
    <property type="protein sequence ID" value="KAK3016499.1"/>
    <property type="molecule type" value="Genomic_DNA"/>
</dbReference>
<sequence length="271" mass="31094">MKRPKQVQKARIGRKSMQTNWLKFINDDSVRLPIPFGPRFQVDVPEWKGQLHTEYSRSDDNESNTSRWLGTRIWPTREVSQETARGVVGKGRAEVCTCISPGSVECVKLHVANKRILLQFDLGSVFWRWKFDEMGEEVSNLWNLWEQKKFESLVKMNPVSTGRSFLKPALKCLPSQCRETIVNYYFNVYLPRRMSMLTRSGCEIVDTDDEASEDVPCTKGSRKRYQADNHSSNTFKYMKTKTALLSDPLVPPLPTDIMSSDKLSSGSTLPD</sequence>
<dbReference type="PANTHER" id="PTHR46872">
    <property type="entry name" value="DNA BINDING PROTEIN"/>
    <property type="match status" value="1"/>
</dbReference>
<proteinExistence type="predicted"/>
<dbReference type="PANTHER" id="PTHR46872:SF10">
    <property type="entry name" value="MYB-LIKE DOMAIN-CONTAINING PROTEIN"/>
    <property type="match status" value="1"/>
</dbReference>
<organism evidence="1 2">
    <name type="scientific">Escallonia herrerae</name>
    <dbReference type="NCBI Taxonomy" id="1293975"/>
    <lineage>
        <taxon>Eukaryota</taxon>
        <taxon>Viridiplantae</taxon>
        <taxon>Streptophyta</taxon>
        <taxon>Embryophyta</taxon>
        <taxon>Tracheophyta</taxon>
        <taxon>Spermatophyta</taxon>
        <taxon>Magnoliopsida</taxon>
        <taxon>eudicotyledons</taxon>
        <taxon>Gunneridae</taxon>
        <taxon>Pentapetalae</taxon>
        <taxon>asterids</taxon>
        <taxon>campanulids</taxon>
        <taxon>Escalloniales</taxon>
        <taxon>Escalloniaceae</taxon>
        <taxon>Escallonia</taxon>
    </lineage>
</organism>
<protein>
    <recommendedName>
        <fullName evidence="3">ELM2 domain-containing protein</fullName>
    </recommendedName>
</protein>
<keyword evidence="2" id="KW-1185">Reference proteome</keyword>
<evidence type="ECO:0008006" key="3">
    <source>
        <dbReference type="Google" id="ProtNLM"/>
    </source>
</evidence>